<protein>
    <submittedName>
        <fullName evidence="5">Lipase domain protein</fullName>
    </submittedName>
</protein>
<dbReference type="PANTHER" id="PTHR10272:SF0">
    <property type="entry name" value="PLATELET-ACTIVATING FACTOR ACETYLHYDROLASE"/>
    <property type="match status" value="1"/>
</dbReference>
<dbReference type="GO" id="GO:0003847">
    <property type="term" value="F:1-alkyl-2-acetylglycerophosphocholine esterase activity"/>
    <property type="evidence" value="ECO:0007669"/>
    <property type="project" value="TreeGrafter"/>
</dbReference>
<evidence type="ECO:0000256" key="4">
    <source>
        <dbReference type="SAM" id="SignalP"/>
    </source>
</evidence>
<dbReference type="AlphaFoldDB" id="D5ETL4"/>
<dbReference type="KEGG" id="pru:PRU_1673"/>
<dbReference type="PANTHER" id="PTHR10272">
    <property type="entry name" value="PLATELET-ACTIVATING FACTOR ACETYLHYDROLASE"/>
    <property type="match status" value="1"/>
</dbReference>
<gene>
    <name evidence="5" type="ordered locus">PRU_1673</name>
</gene>
<feature type="chain" id="PRO_5003071780" evidence="4">
    <location>
        <begin position="43"/>
        <end position="372"/>
    </location>
</feature>
<dbReference type="STRING" id="264731.PRU_1673"/>
<dbReference type="Proteomes" id="UP000000927">
    <property type="component" value="Chromosome"/>
</dbReference>
<evidence type="ECO:0000256" key="2">
    <source>
        <dbReference type="ARBA" id="ARBA00022963"/>
    </source>
</evidence>
<keyword evidence="2" id="KW-0442">Lipid degradation</keyword>
<evidence type="ECO:0000256" key="3">
    <source>
        <dbReference type="ARBA" id="ARBA00023098"/>
    </source>
</evidence>
<evidence type="ECO:0000313" key="6">
    <source>
        <dbReference type="Proteomes" id="UP000000927"/>
    </source>
</evidence>
<keyword evidence="3" id="KW-0443">Lipid metabolism</keyword>
<keyword evidence="6" id="KW-1185">Reference proteome</keyword>
<name>D5ETL4_XYLR2</name>
<reference evidence="5 6" key="1">
    <citation type="journal article" date="2010" name="Microb. Ecol.">
        <title>Comparative genome analysis of Prevotella ruminicola and Prevotella bryantii: insights into their environmental niche.</title>
        <authorList>
            <consortium name="North American Consortium for Rumen Bacteria"/>
            <person name="Purushe J."/>
            <person name="Fouts D.E."/>
            <person name="Morrison M."/>
            <person name="White B.A."/>
            <person name="Mackie R.I."/>
            <person name="Coutinho P.M."/>
            <person name="Henrissat B."/>
            <person name="Nelson K.E."/>
        </authorList>
    </citation>
    <scope>NUCLEOTIDE SEQUENCE [LARGE SCALE GENOMIC DNA]</scope>
    <source>
        <strain evidence="6">ATCC 19189 / JCM 8958 / 23</strain>
    </source>
</reference>
<accession>D5ETL4</accession>
<keyword evidence="1" id="KW-0378">Hydrolase</keyword>
<dbReference type="eggNOG" id="COG4188">
    <property type="taxonomic scope" value="Bacteria"/>
</dbReference>
<dbReference type="HOGENOM" id="CLU_073360_1_0_10"/>
<dbReference type="InterPro" id="IPR029058">
    <property type="entry name" value="AB_hydrolase_fold"/>
</dbReference>
<dbReference type="Gene3D" id="3.40.50.1820">
    <property type="entry name" value="alpha/beta hydrolase"/>
    <property type="match status" value="1"/>
</dbReference>
<evidence type="ECO:0000256" key="1">
    <source>
        <dbReference type="ARBA" id="ARBA00022801"/>
    </source>
</evidence>
<dbReference type="GO" id="GO:0016042">
    <property type="term" value="P:lipid catabolic process"/>
    <property type="evidence" value="ECO:0007669"/>
    <property type="project" value="UniProtKB-KW"/>
</dbReference>
<keyword evidence="4" id="KW-0732">Signal</keyword>
<feature type="signal peptide" evidence="4">
    <location>
        <begin position="1"/>
        <end position="42"/>
    </location>
</feature>
<evidence type="ECO:0000313" key="5">
    <source>
        <dbReference type="EMBL" id="ADE83761.1"/>
    </source>
</evidence>
<dbReference type="EMBL" id="CP002006">
    <property type="protein sequence ID" value="ADE83761.1"/>
    <property type="molecule type" value="Genomic_DNA"/>
</dbReference>
<dbReference type="SUPFAM" id="SSF53474">
    <property type="entry name" value="alpha/beta-Hydrolases"/>
    <property type="match status" value="1"/>
</dbReference>
<proteinExistence type="predicted"/>
<sequence>MAFFVYLCHRKITYYYSKPNVKMKKLLLSAMLFAASTGLVNAQTVQKQIVEEGGTGPFKSEVVGDASCPGFTVYRPQNLQQVVAQKGALPVIVYANGACFNNNVEMRLLLSEVASYGYVAAAIGPYDEADVMAQWRGVLKSAYPATKAEVVMANGEKIQPLTPEEIKAQQEEQAKMMAQATKKAKKTAKQPAAPQFSTYPKMLLEVLDWLTEQNAAAGSEYYHCLDLQRVAAMGQSCGGAQVLAIAYDPRIRTCVMLNTGIGDMEMMGATKECLKNLHTPMFYMIGGPADIAYANAQKDYERIADDIPVVMLNSKDGHSGTYYEAHGGNYAKAVVKWLDWQLKGQVGQSALFLDDEYLKLKFPEWQGVRKNF</sequence>
<organism evidence="5 6">
    <name type="scientific">Xylanibacter ruminicola (strain ATCC 19189 / DSM 19721 / CIP 105475 / JCM 8958 / 23)</name>
    <name type="common">Prevotella ruminicola</name>
    <dbReference type="NCBI Taxonomy" id="264731"/>
    <lineage>
        <taxon>Bacteria</taxon>
        <taxon>Pseudomonadati</taxon>
        <taxon>Bacteroidota</taxon>
        <taxon>Bacteroidia</taxon>
        <taxon>Bacteroidales</taxon>
        <taxon>Prevotellaceae</taxon>
        <taxon>Xylanibacter</taxon>
    </lineage>
</organism>